<organism evidence="3 4">
    <name type="scientific">Ancylobacter tetraedralis</name>
    <dbReference type="NCBI Taxonomy" id="217068"/>
    <lineage>
        <taxon>Bacteria</taxon>
        <taxon>Pseudomonadati</taxon>
        <taxon>Pseudomonadota</taxon>
        <taxon>Alphaproteobacteria</taxon>
        <taxon>Hyphomicrobiales</taxon>
        <taxon>Xanthobacteraceae</taxon>
        <taxon>Ancylobacter</taxon>
    </lineage>
</organism>
<evidence type="ECO:0000313" key="3">
    <source>
        <dbReference type="EMBL" id="MBB3773941.1"/>
    </source>
</evidence>
<protein>
    <submittedName>
        <fullName evidence="3">Uncharacterized protein</fullName>
    </submittedName>
</protein>
<feature type="chain" id="PRO_5032577740" evidence="2">
    <location>
        <begin position="26"/>
        <end position="99"/>
    </location>
</feature>
<feature type="signal peptide" evidence="2">
    <location>
        <begin position="1"/>
        <end position="25"/>
    </location>
</feature>
<feature type="region of interest" description="Disordered" evidence="1">
    <location>
        <begin position="67"/>
        <end position="99"/>
    </location>
</feature>
<dbReference type="EMBL" id="JACICD010000017">
    <property type="protein sequence ID" value="MBB3773941.1"/>
    <property type="molecule type" value="Genomic_DNA"/>
</dbReference>
<reference evidence="3 4" key="1">
    <citation type="submission" date="2020-08" db="EMBL/GenBank/DDBJ databases">
        <title>Genomic Encyclopedia of Type Strains, Phase IV (KMG-IV): sequencing the most valuable type-strain genomes for metagenomic binning, comparative biology and taxonomic classification.</title>
        <authorList>
            <person name="Goeker M."/>
        </authorList>
    </citation>
    <scope>NUCLEOTIDE SEQUENCE [LARGE SCALE GENOMIC DNA]</scope>
    <source>
        <strain evidence="3 4">DSM 5895</strain>
    </source>
</reference>
<keyword evidence="2" id="KW-0732">Signal</keyword>
<dbReference type="Proteomes" id="UP000533469">
    <property type="component" value="Unassembled WGS sequence"/>
</dbReference>
<keyword evidence="4" id="KW-1185">Reference proteome</keyword>
<gene>
    <name evidence="3" type="ORF">FHS55_004587</name>
</gene>
<evidence type="ECO:0000256" key="2">
    <source>
        <dbReference type="SAM" id="SignalP"/>
    </source>
</evidence>
<dbReference type="AlphaFoldDB" id="A0A839ZGC8"/>
<name>A0A839ZGC8_9HYPH</name>
<dbReference type="RefSeq" id="WP_183192131.1">
    <property type="nucleotide sequence ID" value="NZ_JACICD010000017.1"/>
</dbReference>
<accession>A0A839ZGC8</accession>
<proteinExistence type="predicted"/>
<evidence type="ECO:0000256" key="1">
    <source>
        <dbReference type="SAM" id="MobiDB-lite"/>
    </source>
</evidence>
<sequence length="99" mass="10557">MTKFIAASAALATIATLGFAAGAQAQTYSAPHYAQPAPGYTSPMVVEGRNSGYMPQDEAQRYVPEPYATGTYLGPSPYPKNPGVEPYIAKQVDRDQRGD</sequence>
<evidence type="ECO:0000313" key="4">
    <source>
        <dbReference type="Proteomes" id="UP000533469"/>
    </source>
</evidence>
<comment type="caution">
    <text evidence="3">The sequence shown here is derived from an EMBL/GenBank/DDBJ whole genome shotgun (WGS) entry which is preliminary data.</text>
</comment>